<proteinExistence type="predicted"/>
<name>A0A2P2P0U1_RHIMU</name>
<protein>
    <submittedName>
        <fullName evidence="1">Uncharacterized protein</fullName>
    </submittedName>
</protein>
<organism evidence="1">
    <name type="scientific">Rhizophora mucronata</name>
    <name type="common">Asiatic mangrove</name>
    <dbReference type="NCBI Taxonomy" id="61149"/>
    <lineage>
        <taxon>Eukaryota</taxon>
        <taxon>Viridiplantae</taxon>
        <taxon>Streptophyta</taxon>
        <taxon>Embryophyta</taxon>
        <taxon>Tracheophyta</taxon>
        <taxon>Spermatophyta</taxon>
        <taxon>Magnoliopsida</taxon>
        <taxon>eudicotyledons</taxon>
        <taxon>Gunneridae</taxon>
        <taxon>Pentapetalae</taxon>
        <taxon>rosids</taxon>
        <taxon>fabids</taxon>
        <taxon>Malpighiales</taxon>
        <taxon>Rhizophoraceae</taxon>
        <taxon>Rhizophora</taxon>
    </lineage>
</organism>
<evidence type="ECO:0000313" key="1">
    <source>
        <dbReference type="EMBL" id="MBX48269.1"/>
    </source>
</evidence>
<dbReference type="EMBL" id="GGEC01067785">
    <property type="protein sequence ID" value="MBX48269.1"/>
    <property type="molecule type" value="Transcribed_RNA"/>
</dbReference>
<accession>A0A2P2P0U1</accession>
<reference evidence="1" key="1">
    <citation type="submission" date="2018-02" db="EMBL/GenBank/DDBJ databases">
        <title>Rhizophora mucronata_Transcriptome.</title>
        <authorList>
            <person name="Meera S.P."/>
            <person name="Sreeshan A."/>
            <person name="Augustine A."/>
        </authorList>
    </citation>
    <scope>NUCLEOTIDE SEQUENCE</scope>
    <source>
        <tissue evidence="1">Leaf</tissue>
    </source>
</reference>
<sequence length="13" mass="1555">MIFLESPAKNEYL</sequence>